<evidence type="ECO:0000256" key="3">
    <source>
        <dbReference type="ARBA" id="ARBA00022737"/>
    </source>
</evidence>
<dbReference type="InParanoid" id="H3A8R2"/>
<dbReference type="STRING" id="7897.ENSLACP00000006033"/>
<organism evidence="6 7">
    <name type="scientific">Latimeria chalumnae</name>
    <name type="common">Coelacanth</name>
    <dbReference type="NCBI Taxonomy" id="7897"/>
    <lineage>
        <taxon>Eukaryota</taxon>
        <taxon>Metazoa</taxon>
        <taxon>Chordata</taxon>
        <taxon>Craniata</taxon>
        <taxon>Vertebrata</taxon>
        <taxon>Euteleostomi</taxon>
        <taxon>Coelacanthiformes</taxon>
        <taxon>Coelacanthidae</taxon>
        <taxon>Latimeria</taxon>
    </lineage>
</organism>
<dbReference type="InterPro" id="IPR050333">
    <property type="entry name" value="SLRP"/>
</dbReference>
<keyword evidence="4" id="KW-0325">Glycoprotein</keyword>
<evidence type="ECO:0000256" key="4">
    <source>
        <dbReference type="ARBA" id="ARBA00023180"/>
    </source>
</evidence>
<reference evidence="6" key="3">
    <citation type="submission" date="2025-09" db="UniProtKB">
        <authorList>
            <consortium name="Ensembl"/>
        </authorList>
    </citation>
    <scope>IDENTIFICATION</scope>
</reference>
<dbReference type="Pfam" id="PF00560">
    <property type="entry name" value="LRR_1"/>
    <property type="match status" value="2"/>
</dbReference>
<dbReference type="PANTHER" id="PTHR45712:SF17">
    <property type="entry name" value="LUMICAN-LIKE"/>
    <property type="match status" value="1"/>
</dbReference>
<evidence type="ECO:0000259" key="5">
    <source>
        <dbReference type="SMART" id="SM00013"/>
    </source>
</evidence>
<dbReference type="OMA" id="TEYLFLQ"/>
<dbReference type="Pfam" id="PF01462">
    <property type="entry name" value="LRRNT"/>
    <property type="match status" value="1"/>
</dbReference>
<dbReference type="InterPro" id="IPR000372">
    <property type="entry name" value="LRRNT"/>
</dbReference>
<dbReference type="AlphaFoldDB" id="H3A8R2"/>
<dbReference type="Gene3D" id="3.80.10.10">
    <property type="entry name" value="Ribonuclease Inhibitor"/>
    <property type="match status" value="3"/>
</dbReference>
<gene>
    <name evidence="6" type="primary">ZGC:113307</name>
</gene>
<evidence type="ECO:0000256" key="1">
    <source>
        <dbReference type="ARBA" id="ARBA00022614"/>
    </source>
</evidence>
<dbReference type="Pfam" id="PF13855">
    <property type="entry name" value="LRR_8"/>
    <property type="match status" value="2"/>
</dbReference>
<proteinExistence type="predicted"/>
<dbReference type="GO" id="GO:0005615">
    <property type="term" value="C:extracellular space"/>
    <property type="evidence" value="ECO:0007669"/>
    <property type="project" value="TreeGrafter"/>
</dbReference>
<keyword evidence="2" id="KW-0732">Signal</keyword>
<reference evidence="7" key="1">
    <citation type="submission" date="2011-08" db="EMBL/GenBank/DDBJ databases">
        <title>The draft genome of Latimeria chalumnae.</title>
        <authorList>
            <person name="Di Palma F."/>
            <person name="Alfoldi J."/>
            <person name="Johnson J."/>
            <person name="Berlin A."/>
            <person name="Gnerre S."/>
            <person name="Jaffe D."/>
            <person name="MacCallum I."/>
            <person name="Young S."/>
            <person name="Walker B.J."/>
            <person name="Lander E."/>
            <person name="Lindblad-Toh K."/>
        </authorList>
    </citation>
    <scope>NUCLEOTIDE SEQUENCE [LARGE SCALE GENOMIC DNA]</scope>
    <source>
        <strain evidence="7">Wild caught</strain>
    </source>
</reference>
<evidence type="ECO:0000256" key="2">
    <source>
        <dbReference type="ARBA" id="ARBA00022729"/>
    </source>
</evidence>
<keyword evidence="3" id="KW-0677">Repeat</keyword>
<dbReference type="HOGENOM" id="CLU_000288_186_4_1"/>
<dbReference type="EMBL" id="AFYH01128560">
    <property type="status" value="NOT_ANNOTATED_CDS"/>
    <property type="molecule type" value="Genomic_DNA"/>
</dbReference>
<dbReference type="EMBL" id="AFYH01128561">
    <property type="status" value="NOT_ANNOTATED_CDS"/>
    <property type="molecule type" value="Genomic_DNA"/>
</dbReference>
<dbReference type="PANTHER" id="PTHR45712">
    <property type="entry name" value="AGAP008170-PA"/>
    <property type="match status" value="1"/>
</dbReference>
<dbReference type="InterPro" id="IPR001611">
    <property type="entry name" value="Leu-rich_rpt"/>
</dbReference>
<dbReference type="PRINTS" id="PR00019">
    <property type="entry name" value="LEURICHRPT"/>
</dbReference>
<dbReference type="SMART" id="SM00369">
    <property type="entry name" value="LRR_TYP"/>
    <property type="match status" value="7"/>
</dbReference>
<dbReference type="InterPro" id="IPR032675">
    <property type="entry name" value="LRR_dom_sf"/>
</dbReference>
<dbReference type="SMART" id="SM00364">
    <property type="entry name" value="LRR_BAC"/>
    <property type="match status" value="6"/>
</dbReference>
<keyword evidence="7" id="KW-1185">Reference proteome</keyword>
<protein>
    <recommendedName>
        <fullName evidence="5">LRRNT domain-containing protein</fullName>
    </recommendedName>
</protein>
<accession>H3A8R2</accession>
<dbReference type="PROSITE" id="PS51450">
    <property type="entry name" value="LRR"/>
    <property type="match status" value="3"/>
</dbReference>
<dbReference type="Ensembl" id="ENSLACT00000006085.1">
    <property type="protein sequence ID" value="ENSLACP00000006033.1"/>
    <property type="gene ID" value="ENSLACG00000005356.1"/>
</dbReference>
<keyword evidence="1" id="KW-0433">Leucine-rich repeat</keyword>
<feature type="domain" description="LRRNT" evidence="5">
    <location>
        <begin position="41"/>
        <end position="76"/>
    </location>
</feature>
<dbReference type="SUPFAM" id="SSF52058">
    <property type="entry name" value="L domain-like"/>
    <property type="match status" value="1"/>
</dbReference>
<dbReference type="Bgee" id="ENSLACG00000005356">
    <property type="expression patterns" value="Expressed in pelvic fin and 2 other cell types or tissues"/>
</dbReference>
<evidence type="ECO:0000313" key="7">
    <source>
        <dbReference type="Proteomes" id="UP000008672"/>
    </source>
</evidence>
<evidence type="ECO:0000313" key="6">
    <source>
        <dbReference type="Ensembl" id="ENSLACP00000006033.1"/>
    </source>
</evidence>
<dbReference type="SMART" id="SM00013">
    <property type="entry name" value="LRRNT"/>
    <property type="match status" value="1"/>
</dbReference>
<sequence length="344" mass="38818">YEYDYGGMPVTFDPLQGEPSIFSFRARMEPATIYHVAQPGGCPLECSCVIHWPTAVYCDSRGLQDVPILLSPQTNYLYLQNNHIKSLPQGVFQNSTQIRWLILDKNELTNKQVGEGVLAGLEQLENLYLNVNNFTEVPTSLPGSLRQLRLAYNNISHIPAGAFSKLENLTLLLLHGNRIKTIGEGKLNALTSLVRLDLSHNQLTEFPQGLSPTLQQLHLFNNSLVGLPPNALAGFDGLQYLRLAHNRLTNENLPLNIFNVSSLLELDLSYNHLTSIPVVSERLQYLYLQANQIQAFNMTSFCRTVSIVDHSHLRLLRLDGNRLRYSDLPSDWVLCLRAIDHLYV</sequence>
<dbReference type="InterPro" id="IPR003591">
    <property type="entry name" value="Leu-rich_rpt_typical-subtyp"/>
</dbReference>
<dbReference type="FunFam" id="3.80.10.10:FF:001164">
    <property type="entry name" value="GH01279p"/>
    <property type="match status" value="1"/>
</dbReference>
<dbReference type="eggNOG" id="KOG0619">
    <property type="taxonomic scope" value="Eukaryota"/>
</dbReference>
<reference evidence="6" key="2">
    <citation type="submission" date="2025-08" db="UniProtKB">
        <authorList>
            <consortium name="Ensembl"/>
        </authorList>
    </citation>
    <scope>IDENTIFICATION</scope>
</reference>
<dbReference type="GeneTree" id="ENSGT00940000157007"/>
<dbReference type="Proteomes" id="UP000008672">
    <property type="component" value="Unassembled WGS sequence"/>
</dbReference>
<name>H3A8R2_LATCH</name>